<organism evidence="1 2">
    <name type="scientific">Ophiostoma piceae (strain UAMH 11346)</name>
    <name type="common">Sap stain fungus</name>
    <dbReference type="NCBI Taxonomy" id="1262450"/>
    <lineage>
        <taxon>Eukaryota</taxon>
        <taxon>Fungi</taxon>
        <taxon>Dikarya</taxon>
        <taxon>Ascomycota</taxon>
        <taxon>Pezizomycotina</taxon>
        <taxon>Sordariomycetes</taxon>
        <taxon>Sordariomycetidae</taxon>
        <taxon>Ophiostomatales</taxon>
        <taxon>Ophiostomataceae</taxon>
        <taxon>Ophiostoma</taxon>
    </lineage>
</organism>
<name>S3CR10_OPHP1</name>
<gene>
    <name evidence="1" type="ORF">F503_06814</name>
</gene>
<dbReference type="HOGENOM" id="CLU_1825847_0_0_1"/>
<proteinExistence type="predicted"/>
<keyword evidence="2" id="KW-1185">Reference proteome</keyword>
<sequence>MSFVNVVKYLTHQALRHAGSQTEKSMAVTCQRIKTTRDDNYIEWIKMLAAVLCRLSTVFLVVDSDIFAAGRMPAGTGPTSMKDVFTMVFEDMAAAGSRTTIKVLLAEYGAPSTRSDLKPRYTTGEMVTINVGGPRVPASTP</sequence>
<dbReference type="EMBL" id="KE148147">
    <property type="protein sequence ID" value="EPE09038.1"/>
    <property type="molecule type" value="Genomic_DNA"/>
</dbReference>
<dbReference type="AlphaFoldDB" id="S3CR10"/>
<dbReference type="OrthoDB" id="61900at2759"/>
<evidence type="ECO:0000313" key="1">
    <source>
        <dbReference type="EMBL" id="EPE09038.1"/>
    </source>
</evidence>
<protein>
    <submittedName>
        <fullName evidence="1">Uncharacterized protein</fullName>
    </submittedName>
</protein>
<evidence type="ECO:0000313" key="2">
    <source>
        <dbReference type="Proteomes" id="UP000016923"/>
    </source>
</evidence>
<reference evidence="1 2" key="1">
    <citation type="journal article" date="2013" name="BMC Genomics">
        <title>The genome and transcriptome of the pine saprophyte Ophiostoma piceae, and a comparison with the bark beetle-associated pine pathogen Grosmannia clavigera.</title>
        <authorList>
            <person name="Haridas S."/>
            <person name="Wang Y."/>
            <person name="Lim L."/>
            <person name="Massoumi Alamouti S."/>
            <person name="Jackman S."/>
            <person name="Docking R."/>
            <person name="Robertson G."/>
            <person name="Birol I."/>
            <person name="Bohlmann J."/>
            <person name="Breuil C."/>
        </authorList>
    </citation>
    <scope>NUCLEOTIDE SEQUENCE [LARGE SCALE GENOMIC DNA]</scope>
    <source>
        <strain evidence="1 2">UAMH 11346</strain>
    </source>
</reference>
<dbReference type="Proteomes" id="UP000016923">
    <property type="component" value="Unassembled WGS sequence"/>
</dbReference>
<accession>S3CR10</accession>
<dbReference type="VEuPathDB" id="FungiDB:F503_06814"/>